<feature type="non-terminal residue" evidence="2">
    <location>
        <position position="46"/>
    </location>
</feature>
<evidence type="ECO:0000256" key="1">
    <source>
        <dbReference type="SAM" id="SignalP"/>
    </source>
</evidence>
<feature type="chain" id="PRO_5045984834" evidence="1">
    <location>
        <begin position="16"/>
        <end position="46"/>
    </location>
</feature>
<keyword evidence="3" id="KW-1185">Reference proteome</keyword>
<sequence length="46" mass="4639">MQLLSLLFLAPLAAAFAPPAPATAPASSLSAEAMSRAVPFLTAPKE</sequence>
<accession>A0ABQ6NC39</accession>
<comment type="caution">
    <text evidence="2">The sequence shown here is derived from an EMBL/GenBank/DDBJ whole genome shotgun (WGS) entry which is preliminary data.</text>
</comment>
<name>A0ABQ6NC39_9STRA</name>
<protein>
    <submittedName>
        <fullName evidence="2">Uncharacterized protein</fullName>
    </submittedName>
</protein>
<evidence type="ECO:0000313" key="3">
    <source>
        <dbReference type="Proteomes" id="UP001165060"/>
    </source>
</evidence>
<proteinExistence type="predicted"/>
<evidence type="ECO:0000313" key="2">
    <source>
        <dbReference type="EMBL" id="GMI54163.1"/>
    </source>
</evidence>
<organism evidence="2 3">
    <name type="scientific">Tetraparma gracilis</name>
    <dbReference type="NCBI Taxonomy" id="2962635"/>
    <lineage>
        <taxon>Eukaryota</taxon>
        <taxon>Sar</taxon>
        <taxon>Stramenopiles</taxon>
        <taxon>Ochrophyta</taxon>
        <taxon>Bolidophyceae</taxon>
        <taxon>Parmales</taxon>
        <taxon>Triparmaceae</taxon>
        <taxon>Tetraparma</taxon>
    </lineage>
</organism>
<dbReference type="Proteomes" id="UP001165060">
    <property type="component" value="Unassembled WGS sequence"/>
</dbReference>
<reference evidence="2 3" key="1">
    <citation type="journal article" date="2023" name="Commun. Biol.">
        <title>Genome analysis of Parmales, the sister group of diatoms, reveals the evolutionary specialization of diatoms from phago-mixotrophs to photoautotrophs.</title>
        <authorList>
            <person name="Ban H."/>
            <person name="Sato S."/>
            <person name="Yoshikawa S."/>
            <person name="Yamada K."/>
            <person name="Nakamura Y."/>
            <person name="Ichinomiya M."/>
            <person name="Sato N."/>
            <person name="Blanc-Mathieu R."/>
            <person name="Endo H."/>
            <person name="Kuwata A."/>
            <person name="Ogata H."/>
        </authorList>
    </citation>
    <scope>NUCLEOTIDE SEQUENCE [LARGE SCALE GENOMIC DNA]</scope>
</reference>
<keyword evidence="1" id="KW-0732">Signal</keyword>
<gene>
    <name evidence="2" type="ORF">TeGR_g4006</name>
</gene>
<dbReference type="EMBL" id="BRYB01006279">
    <property type="protein sequence ID" value="GMI54163.1"/>
    <property type="molecule type" value="Genomic_DNA"/>
</dbReference>
<feature type="signal peptide" evidence="1">
    <location>
        <begin position="1"/>
        <end position="15"/>
    </location>
</feature>